<dbReference type="PIRSF" id="PIRSF036389">
    <property type="entry name" value="IOR_B"/>
    <property type="match status" value="1"/>
</dbReference>
<dbReference type="InterPro" id="IPR052516">
    <property type="entry name" value="N-heterocyclic_Hydroxylase"/>
</dbReference>
<dbReference type="Pfam" id="PF20256">
    <property type="entry name" value="MoCoBD_2"/>
    <property type="match status" value="2"/>
</dbReference>
<dbReference type="InterPro" id="IPR000674">
    <property type="entry name" value="Ald_Oxase/Xan_DH_a/b"/>
</dbReference>
<evidence type="ECO:0000313" key="2">
    <source>
        <dbReference type="Proteomes" id="UP000193427"/>
    </source>
</evidence>
<dbReference type="EMBL" id="CP015118">
    <property type="protein sequence ID" value="ARN18832.1"/>
    <property type="molecule type" value="Genomic_DNA"/>
</dbReference>
<reference evidence="1 2" key="1">
    <citation type="submission" date="2016-04" db="EMBL/GenBank/DDBJ databases">
        <title>Complete genome sequence of natural rubber-degrading, novel Gram-negative bacterium, Rhizobacter gummiphilus strain NS21.</title>
        <authorList>
            <person name="Tabata M."/>
            <person name="Kasai D."/>
            <person name="Fukuda M."/>
        </authorList>
    </citation>
    <scope>NUCLEOTIDE SEQUENCE [LARGE SCALE GENOMIC DNA]</scope>
    <source>
        <strain evidence="1 2">NS21</strain>
    </source>
</reference>
<dbReference type="SUPFAM" id="SSF56003">
    <property type="entry name" value="Molybdenum cofactor-binding domain"/>
    <property type="match status" value="2"/>
</dbReference>
<dbReference type="PANTHER" id="PTHR47495">
    <property type="entry name" value="ALDEHYDE DEHYDROGENASE"/>
    <property type="match status" value="1"/>
</dbReference>
<dbReference type="InterPro" id="IPR012368">
    <property type="entry name" value="OxRdtase_Mopterin-bd_su_IorB"/>
</dbReference>
<evidence type="ECO:0000313" key="1">
    <source>
        <dbReference type="EMBL" id="ARN18832.1"/>
    </source>
</evidence>
<dbReference type="KEGG" id="rgu:A4W93_02215"/>
<dbReference type="AlphaFoldDB" id="A0A1W6L3L5"/>
<keyword evidence="2" id="KW-1185">Reference proteome</keyword>
<dbReference type="InterPro" id="IPR046867">
    <property type="entry name" value="AldOxase/xan_DH_MoCoBD2"/>
</dbReference>
<dbReference type="Gene3D" id="3.90.1170.50">
    <property type="entry name" value="Aldehyde oxidase/xanthine dehydrogenase, a/b hammerhead"/>
    <property type="match status" value="1"/>
</dbReference>
<gene>
    <name evidence="1" type="ORF">A4W93_02215</name>
</gene>
<accession>A0A1W6L3L5</accession>
<dbReference type="Gene3D" id="3.30.365.10">
    <property type="entry name" value="Aldehyde oxidase/xanthine dehydrogenase, molybdopterin binding domain"/>
    <property type="match status" value="4"/>
</dbReference>
<dbReference type="STRING" id="946333.A4W93_02215"/>
<organism evidence="1 2">
    <name type="scientific">Piscinibacter gummiphilus</name>
    <dbReference type="NCBI Taxonomy" id="946333"/>
    <lineage>
        <taxon>Bacteria</taxon>
        <taxon>Pseudomonadati</taxon>
        <taxon>Pseudomonadota</taxon>
        <taxon>Betaproteobacteria</taxon>
        <taxon>Burkholderiales</taxon>
        <taxon>Sphaerotilaceae</taxon>
        <taxon>Piscinibacter</taxon>
    </lineage>
</organism>
<protein>
    <submittedName>
        <fullName evidence="1">Acylaldehyde oxidase</fullName>
    </submittedName>
</protein>
<dbReference type="SMART" id="SM01008">
    <property type="entry name" value="Ald_Xan_dh_C"/>
    <property type="match status" value="1"/>
</dbReference>
<dbReference type="SUPFAM" id="SSF54665">
    <property type="entry name" value="CO dehydrogenase molybdoprotein N-domain-like"/>
    <property type="match status" value="1"/>
</dbReference>
<dbReference type="InterPro" id="IPR036856">
    <property type="entry name" value="Ald_Oxase/Xan_DH_a/b_sf"/>
</dbReference>
<dbReference type="Pfam" id="PF02738">
    <property type="entry name" value="MoCoBD_1"/>
    <property type="match status" value="1"/>
</dbReference>
<dbReference type="RefSeq" id="WP_085749075.1">
    <property type="nucleotide sequence ID" value="NZ_BSPR01000012.1"/>
</dbReference>
<dbReference type="InterPro" id="IPR037165">
    <property type="entry name" value="AldOxase/xan_DH_Mopterin-bd_sf"/>
</dbReference>
<dbReference type="InterPro" id="IPR008274">
    <property type="entry name" value="AldOxase/xan_DH_MoCoBD1"/>
</dbReference>
<dbReference type="OrthoDB" id="9767994at2"/>
<dbReference type="GO" id="GO:0016491">
    <property type="term" value="F:oxidoreductase activity"/>
    <property type="evidence" value="ECO:0007669"/>
    <property type="project" value="InterPro"/>
</dbReference>
<name>A0A1W6L3L5_9BURK</name>
<dbReference type="PANTHER" id="PTHR47495:SF2">
    <property type="entry name" value="ALDEHYDE DEHYDROGENASE"/>
    <property type="match status" value="1"/>
</dbReference>
<dbReference type="Proteomes" id="UP000193427">
    <property type="component" value="Chromosome"/>
</dbReference>
<sequence>MRRRSLLLGAATATGALVVGWGALPPRSRLGKSARQPAADGTIALNGWLRIAPDGLVHLVMPRSEMGQGIHTALSMLVAEELDVPLSMVRLDPAGPDRIHGNVALLVASLPLHPSSVDTEAPDLTVRGSRWIVSKLGTELGLVVTGGSSSVADAWDVLRLAAATARAQLLGAASLQWKLPVDDLEIERGIISHGSGPAAHFGEFARAAAATPATGVTLKPRKNWSLIGTSAPRTDLPSKVDGSAVFGLDVRLPGMVYAAVQHAPMLDGSPGRLDTAAALRAPGVERVVRLGRYAGSHEAVAVVGRSFWHARRGLQALDTEWRAPPAAGPDTTRIMATLEQQARDGGGFTFHRRGDAAAAHAAALKRLEAVYSAPYLAHAAMEPINCTARVADGRVEVWAPTQFPTAARAVAARVAGVAEEAVTLHVTYLGGGFGRRLDVDFVGQAVRVAVETNGRPVQLTWPREEDITHDFYRPAAVAVLRGGLDADGQVAALSITSAGDAITPRWLGRTVPALALADTPDRSNSEGLFDLPYGIGHQHMAHVATFSGVPVGYWRSVGHSHNAFFSEGFVDELAHAAGRDPLAFRLALLEHAPRHAAVLKLAAEKAGWGTPLPAGRARGVALHESFGSIVAQVVEVVLADGKPRATRVVCAADVGTVVNPGIVAQQMEGAIVFGLCAALHQRIDIEGGVVKQTNFHDYRLLTLAESPRIETWLVASERAPGGVGEPGVPPVAPAVANALFALTGRRLRSLPLVA</sequence>
<proteinExistence type="predicted"/>